<keyword evidence="4" id="KW-1185">Reference proteome</keyword>
<comment type="caution">
    <text evidence="3">The sequence shown here is derived from an EMBL/GenBank/DDBJ whole genome shotgun (WGS) entry which is preliminary data.</text>
</comment>
<feature type="compositionally biased region" description="Pro residues" evidence="1">
    <location>
        <begin position="11"/>
        <end position="20"/>
    </location>
</feature>
<dbReference type="PANTHER" id="PTHR48040">
    <property type="entry name" value="PLEIOTROPIC DRUG RESISTANCE PROTEIN 1-LIKE ISOFORM X1"/>
    <property type="match status" value="1"/>
</dbReference>
<feature type="domain" description="Pleiotropic ABC efflux transporter N-terminal" evidence="2">
    <location>
        <begin position="18"/>
        <end position="71"/>
    </location>
</feature>
<dbReference type="InterPro" id="IPR029481">
    <property type="entry name" value="ABC_trans_N"/>
</dbReference>
<name>A0AAD8QT41_LOLMU</name>
<accession>A0AAD8QT41</accession>
<evidence type="ECO:0000259" key="2">
    <source>
        <dbReference type="Pfam" id="PF14510"/>
    </source>
</evidence>
<protein>
    <recommendedName>
        <fullName evidence="2">Pleiotropic ABC efflux transporter N-terminal domain-containing protein</fullName>
    </recommendedName>
</protein>
<reference evidence="3" key="1">
    <citation type="submission" date="2023-07" db="EMBL/GenBank/DDBJ databases">
        <title>A chromosome-level genome assembly of Lolium multiflorum.</title>
        <authorList>
            <person name="Chen Y."/>
            <person name="Copetti D."/>
            <person name="Kolliker R."/>
            <person name="Studer B."/>
        </authorList>
    </citation>
    <scope>NUCLEOTIDE SEQUENCE</scope>
    <source>
        <strain evidence="3">02402/16</strain>
        <tissue evidence="3">Leaf</tissue>
    </source>
</reference>
<dbReference type="PANTHER" id="PTHR48040:SF64">
    <property type="entry name" value="ABC TRANSPORTER DOMAIN-CONTAINING PROTEIN"/>
    <property type="match status" value="1"/>
</dbReference>
<evidence type="ECO:0000313" key="3">
    <source>
        <dbReference type="EMBL" id="KAK1608565.1"/>
    </source>
</evidence>
<evidence type="ECO:0000256" key="1">
    <source>
        <dbReference type="SAM" id="MobiDB-lite"/>
    </source>
</evidence>
<dbReference type="Proteomes" id="UP001231189">
    <property type="component" value="Unassembled WGS sequence"/>
</dbReference>
<dbReference type="AlphaFoldDB" id="A0AAD8QT41"/>
<gene>
    <name evidence="3" type="ORF">QYE76_032238</name>
</gene>
<organism evidence="3 4">
    <name type="scientific">Lolium multiflorum</name>
    <name type="common">Italian ryegrass</name>
    <name type="synonym">Lolium perenne subsp. multiflorum</name>
    <dbReference type="NCBI Taxonomy" id="4521"/>
    <lineage>
        <taxon>Eukaryota</taxon>
        <taxon>Viridiplantae</taxon>
        <taxon>Streptophyta</taxon>
        <taxon>Embryophyta</taxon>
        <taxon>Tracheophyta</taxon>
        <taxon>Spermatophyta</taxon>
        <taxon>Magnoliopsida</taxon>
        <taxon>Liliopsida</taxon>
        <taxon>Poales</taxon>
        <taxon>Poaceae</taxon>
        <taxon>BOP clade</taxon>
        <taxon>Pooideae</taxon>
        <taxon>Poodae</taxon>
        <taxon>Poeae</taxon>
        <taxon>Poeae Chloroplast Group 2 (Poeae type)</taxon>
        <taxon>Loliodinae</taxon>
        <taxon>Loliinae</taxon>
        <taxon>Lolium</taxon>
    </lineage>
</organism>
<feature type="region of interest" description="Disordered" evidence="1">
    <location>
        <begin position="1"/>
        <end position="22"/>
    </location>
</feature>
<evidence type="ECO:0000313" key="4">
    <source>
        <dbReference type="Proteomes" id="UP001231189"/>
    </source>
</evidence>
<proteinExistence type="predicted"/>
<sequence>MEYRCDAEQPPAVPDRPPPFTHEDNRRFLQMLREKKERLGVGGEKVEVRFEELSVEAHVRVGRRALPTLLNCTVNAAQVRTTSRPACIALSNKLGLLDVASA</sequence>
<dbReference type="Pfam" id="PF14510">
    <property type="entry name" value="ABC_trans_N"/>
    <property type="match status" value="1"/>
</dbReference>
<dbReference type="EMBL" id="JAUUTY010000007">
    <property type="protein sequence ID" value="KAK1608565.1"/>
    <property type="molecule type" value="Genomic_DNA"/>
</dbReference>